<dbReference type="Gene3D" id="3.30.40.10">
    <property type="entry name" value="Zinc/RING finger domain, C3HC4 (zinc finger)"/>
    <property type="match status" value="1"/>
</dbReference>
<comment type="caution">
    <text evidence="7">The sequence shown here is derived from an EMBL/GenBank/DDBJ whole genome shotgun (WGS) entry which is preliminary data.</text>
</comment>
<dbReference type="Proteomes" id="UP000629468">
    <property type="component" value="Unassembled WGS sequence"/>
</dbReference>
<dbReference type="InterPro" id="IPR017907">
    <property type="entry name" value="Znf_RING_CS"/>
</dbReference>
<feature type="domain" description="RING-type" evidence="6">
    <location>
        <begin position="15"/>
        <end position="62"/>
    </location>
</feature>
<dbReference type="AlphaFoldDB" id="A0A8H7EVI2"/>
<evidence type="ECO:0000256" key="5">
    <source>
        <dbReference type="SAM" id="SignalP"/>
    </source>
</evidence>
<evidence type="ECO:0000256" key="4">
    <source>
        <dbReference type="PROSITE-ProRule" id="PRU00175"/>
    </source>
</evidence>
<dbReference type="PROSITE" id="PS50089">
    <property type="entry name" value="ZF_RING_2"/>
    <property type="match status" value="1"/>
</dbReference>
<proteinExistence type="predicted"/>
<dbReference type="EMBL" id="JABXXO010000015">
    <property type="protein sequence ID" value="KAF7760164.1"/>
    <property type="molecule type" value="Genomic_DNA"/>
</dbReference>
<evidence type="ECO:0000256" key="3">
    <source>
        <dbReference type="ARBA" id="ARBA00022833"/>
    </source>
</evidence>
<keyword evidence="1" id="KW-0479">Metal-binding</keyword>
<evidence type="ECO:0000256" key="2">
    <source>
        <dbReference type="ARBA" id="ARBA00022771"/>
    </source>
</evidence>
<dbReference type="SUPFAM" id="SSF57850">
    <property type="entry name" value="RING/U-box"/>
    <property type="match status" value="1"/>
</dbReference>
<reference evidence="7 8" key="1">
    <citation type="journal article" name="Sci. Rep.">
        <title>Telomere-to-telomere assembled and centromere annotated genomes of the two main subspecies of the button mushroom Agaricus bisporus reveal especially polymorphic chromosome ends.</title>
        <authorList>
            <person name="Sonnenberg A.S.M."/>
            <person name="Sedaghat-Telgerd N."/>
            <person name="Lavrijssen B."/>
            <person name="Ohm R.A."/>
            <person name="Hendrickx P.M."/>
            <person name="Scholtmeijer K."/>
            <person name="Baars J.J.P."/>
            <person name="van Peer A."/>
        </authorList>
    </citation>
    <scope>NUCLEOTIDE SEQUENCE [LARGE SCALE GENOMIC DNA]</scope>
    <source>
        <strain evidence="7 8">H119_p4</strain>
    </source>
</reference>
<evidence type="ECO:0000313" key="8">
    <source>
        <dbReference type="Proteomes" id="UP000629468"/>
    </source>
</evidence>
<gene>
    <name evidence="7" type="ORF">Agabi119p4_10840</name>
</gene>
<keyword evidence="2 4" id="KW-0863">Zinc-finger</keyword>
<evidence type="ECO:0000259" key="6">
    <source>
        <dbReference type="PROSITE" id="PS50089"/>
    </source>
</evidence>
<feature type="signal peptide" evidence="5">
    <location>
        <begin position="1"/>
        <end position="27"/>
    </location>
</feature>
<keyword evidence="5" id="KW-0732">Signal</keyword>
<dbReference type="InterPro" id="IPR001841">
    <property type="entry name" value="Znf_RING"/>
</dbReference>
<accession>A0A8H7EVI2</accession>
<evidence type="ECO:0000256" key="1">
    <source>
        <dbReference type="ARBA" id="ARBA00022723"/>
    </source>
</evidence>
<keyword evidence="3" id="KW-0862">Zinc</keyword>
<organism evidence="7 8">
    <name type="scientific">Agaricus bisporus var. burnettii</name>
    <dbReference type="NCBI Taxonomy" id="192524"/>
    <lineage>
        <taxon>Eukaryota</taxon>
        <taxon>Fungi</taxon>
        <taxon>Dikarya</taxon>
        <taxon>Basidiomycota</taxon>
        <taxon>Agaricomycotina</taxon>
        <taxon>Agaricomycetes</taxon>
        <taxon>Agaricomycetidae</taxon>
        <taxon>Agaricales</taxon>
        <taxon>Agaricineae</taxon>
        <taxon>Agaricaceae</taxon>
        <taxon>Agaricus</taxon>
    </lineage>
</organism>
<evidence type="ECO:0000313" key="7">
    <source>
        <dbReference type="EMBL" id="KAF7760164.1"/>
    </source>
</evidence>
<dbReference type="GO" id="GO:0008270">
    <property type="term" value="F:zinc ion binding"/>
    <property type="evidence" value="ECO:0007669"/>
    <property type="project" value="UniProtKB-KW"/>
</dbReference>
<dbReference type="InterPro" id="IPR013083">
    <property type="entry name" value="Znf_RING/FYVE/PHD"/>
</dbReference>
<dbReference type="PROSITE" id="PS00518">
    <property type="entry name" value="ZF_RING_1"/>
    <property type="match status" value="1"/>
</dbReference>
<protein>
    <recommendedName>
        <fullName evidence="6">RING-type domain-containing protein</fullName>
    </recommendedName>
</protein>
<sequence>MLGPVSFPRSPLSCCASTLILLIPSFPLCPCSIQCGHIFCYECLNRIEPASSDPSPVCPLCRQPYDKHYIIKLHLDTDNPRPSSANQAEQEAKRLQGKMTNLINNGASEPAIRGLLDECQKFIHSQPRNLFSDLRLSHRVMAYLVDVRSDLFSQKQVCSDLNNQVEQLGKEKAELERLI</sequence>
<name>A0A8H7EVI2_AGABI</name>
<feature type="chain" id="PRO_5034369756" description="RING-type domain-containing protein" evidence="5">
    <location>
        <begin position="28"/>
        <end position="179"/>
    </location>
</feature>